<proteinExistence type="predicted"/>
<accession>A0AC61MTV9</accession>
<sequence>MLVKKKENKGFTLLECIVGLAIIGILAAFLLPSLANALSLEIKTDNDKELISYSKHIMESIKSDIYNEKTIGITNDLKKEFKFEYSINKTENLNKLKLDVWRVGNEEDIISYEVLLP</sequence>
<reference evidence="1 2" key="1">
    <citation type="journal article" date="2022" name="Int. J. Syst. Evol. Microbiol.">
        <title>Miniphocaeibacter halophilus sp. nov., an ammonium-tolerant acetate-producing bacterium isolated from a biogas system.</title>
        <authorList>
            <person name="Schnurer A."/>
            <person name="Singh A."/>
            <person name="Bi S."/>
            <person name="Qiao W."/>
            <person name="Westerholm M."/>
        </authorList>
    </citation>
    <scope>NUCLEOTIDE SEQUENCE [LARGE SCALE GENOMIC DNA]</scope>
    <source>
        <strain evidence="1 2">AMB_01</strain>
    </source>
</reference>
<keyword evidence="2" id="KW-1185">Reference proteome</keyword>
<organism evidence="1 2">
    <name type="scientific">Miniphocaeibacter halophilus</name>
    <dbReference type="NCBI Taxonomy" id="2931922"/>
    <lineage>
        <taxon>Bacteria</taxon>
        <taxon>Bacillati</taxon>
        <taxon>Bacillota</taxon>
        <taxon>Tissierellia</taxon>
        <taxon>Tissierellales</taxon>
        <taxon>Peptoniphilaceae</taxon>
        <taxon>Miniphocaeibacter</taxon>
    </lineage>
</organism>
<protein>
    <submittedName>
        <fullName evidence="1">Type II secretion system protein</fullName>
    </submittedName>
</protein>
<dbReference type="Proteomes" id="UP000595814">
    <property type="component" value="Chromosome"/>
</dbReference>
<name>A0AC61MTV9_9FIRM</name>
<evidence type="ECO:0000313" key="1">
    <source>
        <dbReference type="EMBL" id="QQK09072.1"/>
    </source>
</evidence>
<dbReference type="EMBL" id="CP066744">
    <property type="protein sequence ID" value="QQK09072.1"/>
    <property type="molecule type" value="Genomic_DNA"/>
</dbReference>
<evidence type="ECO:0000313" key="2">
    <source>
        <dbReference type="Proteomes" id="UP000595814"/>
    </source>
</evidence>
<gene>
    <name evidence="1" type="ORF">JFY71_03525</name>
</gene>